<proteinExistence type="predicted"/>
<feature type="domain" description="Response regulatory" evidence="5">
    <location>
        <begin position="10"/>
        <end position="128"/>
    </location>
</feature>
<dbReference type="OrthoDB" id="37094at2"/>
<keyword evidence="2 4" id="KW-0597">Phosphoprotein</keyword>
<dbReference type="SMART" id="SM00448">
    <property type="entry name" value="REC"/>
    <property type="match status" value="1"/>
</dbReference>
<feature type="modified residue" description="4-aspartylphosphate" evidence="4">
    <location>
        <position position="61"/>
    </location>
</feature>
<dbReference type="Proteomes" id="UP000184196">
    <property type="component" value="Unassembled WGS sequence"/>
</dbReference>
<keyword evidence="7" id="KW-1185">Reference proteome</keyword>
<evidence type="ECO:0000259" key="5">
    <source>
        <dbReference type="PROSITE" id="PS50110"/>
    </source>
</evidence>
<protein>
    <recommendedName>
        <fullName evidence="1">Stage 0 sporulation protein A homolog</fullName>
    </recommendedName>
</protein>
<dbReference type="InterPro" id="IPR029787">
    <property type="entry name" value="Nucleotide_cyclase"/>
</dbReference>
<accession>A0A1M5C8U1</accession>
<dbReference type="Pfam" id="PF00072">
    <property type="entry name" value="Response_reg"/>
    <property type="match status" value="1"/>
</dbReference>
<dbReference type="InterPro" id="IPR001789">
    <property type="entry name" value="Sig_transdc_resp-reg_receiver"/>
</dbReference>
<dbReference type="EMBL" id="FQUW01000035">
    <property type="protein sequence ID" value="SHF51080.1"/>
    <property type="molecule type" value="Genomic_DNA"/>
</dbReference>
<dbReference type="PROSITE" id="PS50110">
    <property type="entry name" value="RESPONSE_REGULATORY"/>
    <property type="match status" value="1"/>
</dbReference>
<name>A0A1M5C8U1_9FIRM</name>
<evidence type="ECO:0000313" key="7">
    <source>
        <dbReference type="Proteomes" id="UP000184196"/>
    </source>
</evidence>
<dbReference type="InterPro" id="IPR011006">
    <property type="entry name" value="CheY-like_superfamily"/>
</dbReference>
<evidence type="ECO:0000313" key="6">
    <source>
        <dbReference type="EMBL" id="SHF51080.1"/>
    </source>
</evidence>
<dbReference type="PANTHER" id="PTHR44591:SF25">
    <property type="entry name" value="CHEMOTAXIS TWO-COMPONENT RESPONSE REGULATOR"/>
    <property type="match status" value="1"/>
</dbReference>
<organism evidence="6 7">
    <name type="scientific">Desulfofundulus australicus DSM 11792</name>
    <dbReference type="NCBI Taxonomy" id="1121425"/>
    <lineage>
        <taxon>Bacteria</taxon>
        <taxon>Bacillati</taxon>
        <taxon>Bacillota</taxon>
        <taxon>Clostridia</taxon>
        <taxon>Eubacteriales</taxon>
        <taxon>Peptococcaceae</taxon>
        <taxon>Desulfofundulus</taxon>
    </lineage>
</organism>
<gene>
    <name evidence="6" type="ORF">SAMN02745218_02449</name>
</gene>
<dbReference type="AlphaFoldDB" id="A0A1M5C8U1"/>
<sequence length="252" mass="28314">MGFLSRSKGSILLVEDSALTRFYSRRLLENNGYEVAEAASGEEALVKIRERLDPFDLVIIDINLPGIDGLTTIEKIKAIPHYRYVPVMILTVEAKISTVKQAIQVGAIEYLCKPFSTEQLLQRVERLIGRSEDPREILERLLRLEINRAKRGNSKFSLVLAQRTAAGRFNTASVKRLLQKKLREIDEVLMLDDNLLALVLPLTDKEGAATVIKKLQEWVAEKGWRFGLAVYPENGGNGKELFGYAQTAISKS</sequence>
<evidence type="ECO:0000256" key="4">
    <source>
        <dbReference type="PROSITE-ProRule" id="PRU00169"/>
    </source>
</evidence>
<dbReference type="InterPro" id="IPR050595">
    <property type="entry name" value="Bact_response_regulator"/>
</dbReference>
<comment type="function">
    <text evidence="3">May play the central regulatory role in sporulation. It may be an element of the effector pathway responsible for the activation of sporulation genes in response to nutritional stress. Spo0A may act in concert with spo0H (a sigma factor) to control the expression of some genes that are critical to the sporulation process.</text>
</comment>
<dbReference type="GO" id="GO:0000160">
    <property type="term" value="P:phosphorelay signal transduction system"/>
    <property type="evidence" value="ECO:0007669"/>
    <property type="project" value="InterPro"/>
</dbReference>
<dbReference type="SUPFAM" id="SSF55073">
    <property type="entry name" value="Nucleotide cyclase"/>
    <property type="match status" value="1"/>
</dbReference>
<evidence type="ECO:0000256" key="3">
    <source>
        <dbReference type="ARBA" id="ARBA00024867"/>
    </source>
</evidence>
<dbReference type="PANTHER" id="PTHR44591">
    <property type="entry name" value="STRESS RESPONSE REGULATOR PROTEIN 1"/>
    <property type="match status" value="1"/>
</dbReference>
<dbReference type="SUPFAM" id="SSF52172">
    <property type="entry name" value="CheY-like"/>
    <property type="match status" value="1"/>
</dbReference>
<dbReference type="RefSeq" id="WP_027357472.1">
    <property type="nucleotide sequence ID" value="NZ_FQUW01000035.1"/>
</dbReference>
<evidence type="ECO:0000256" key="1">
    <source>
        <dbReference type="ARBA" id="ARBA00018672"/>
    </source>
</evidence>
<evidence type="ECO:0000256" key="2">
    <source>
        <dbReference type="ARBA" id="ARBA00022553"/>
    </source>
</evidence>
<dbReference type="Gene3D" id="3.40.50.2300">
    <property type="match status" value="1"/>
</dbReference>
<reference evidence="7" key="1">
    <citation type="submission" date="2016-11" db="EMBL/GenBank/DDBJ databases">
        <authorList>
            <person name="Varghese N."/>
            <person name="Submissions S."/>
        </authorList>
    </citation>
    <scope>NUCLEOTIDE SEQUENCE [LARGE SCALE GENOMIC DNA]</scope>
    <source>
        <strain evidence="7">DSM 11792</strain>
    </source>
</reference>